<evidence type="ECO:0000256" key="3">
    <source>
        <dbReference type="ARBA" id="ARBA00022692"/>
    </source>
</evidence>
<dbReference type="PANTHER" id="PTHR33885">
    <property type="entry name" value="PHAGE SHOCK PROTEIN C"/>
    <property type="match status" value="1"/>
</dbReference>
<dbReference type="OrthoDB" id="9815286at2"/>
<dbReference type="GO" id="GO:0005886">
    <property type="term" value="C:plasma membrane"/>
    <property type="evidence" value="ECO:0007669"/>
    <property type="project" value="UniProtKB-SubCell"/>
</dbReference>
<accession>A0A0X8FFU1</accession>
<evidence type="ECO:0000313" key="11">
    <source>
        <dbReference type="Proteomes" id="UP001069145"/>
    </source>
</evidence>
<evidence type="ECO:0000313" key="9">
    <source>
        <dbReference type="EMBL" id="QPS01750.1"/>
    </source>
</evidence>
<evidence type="ECO:0000256" key="4">
    <source>
        <dbReference type="ARBA" id="ARBA00022989"/>
    </source>
</evidence>
<dbReference type="InterPro" id="IPR007168">
    <property type="entry name" value="Phageshock_PspC_N"/>
</dbReference>
<dbReference type="EMBL" id="JAOTML010000006">
    <property type="protein sequence ID" value="MCY3053543.1"/>
    <property type="molecule type" value="Genomic_DNA"/>
</dbReference>
<dbReference type="InterPro" id="IPR052027">
    <property type="entry name" value="PspC"/>
</dbReference>
<sequence length="68" mass="7882">MDFQGKRLYRKKYDRTFLGVCGGLGEYFNVDPVIFRIIFVALFLGGSVGFWMYLLMALIIPEEPDPQE</sequence>
<reference evidence="9 10" key="1">
    <citation type="submission" date="2020-12" db="EMBL/GenBank/DDBJ databases">
        <title>FDA dAtabase for Regulatory Grade micrObial Sequences (FDA-ARGOS): Supporting development and validation of Infectious Disease Dx tests.</title>
        <authorList>
            <person name="Sproer C."/>
            <person name="Gronow S."/>
            <person name="Severitt S."/>
            <person name="Schroder I."/>
            <person name="Tallon L."/>
            <person name="Sadzewicz L."/>
            <person name="Zhao X."/>
            <person name="Boylan J."/>
            <person name="Ott S."/>
            <person name="Bowen H."/>
            <person name="Vavikolanu K."/>
            <person name="Mehta A."/>
            <person name="Aluvathingal J."/>
            <person name="Nadendla S."/>
            <person name="Lowell S."/>
            <person name="Myers T."/>
            <person name="Yan Y."/>
            <person name="Sichtig H."/>
        </authorList>
    </citation>
    <scope>NUCLEOTIDE SEQUENCE [LARGE SCALE GENOMIC DNA]</scope>
    <source>
        <strain evidence="9 10">FDAARGOS_911</strain>
    </source>
</reference>
<evidence type="ECO:0000313" key="8">
    <source>
        <dbReference type="EMBL" id="MCY3053543.1"/>
    </source>
</evidence>
<protein>
    <submittedName>
        <fullName evidence="9">PspC domain-containing protein</fullName>
    </submittedName>
</protein>
<proteinExistence type="predicted"/>
<evidence type="ECO:0000256" key="6">
    <source>
        <dbReference type="SAM" id="Phobius"/>
    </source>
</evidence>
<evidence type="ECO:0000256" key="1">
    <source>
        <dbReference type="ARBA" id="ARBA00004162"/>
    </source>
</evidence>
<comment type="subcellular location">
    <subcellularLocation>
        <location evidence="1">Cell membrane</location>
        <topology evidence="1">Single-pass membrane protein</topology>
    </subcellularLocation>
</comment>
<dbReference type="KEGG" id="aun:AWM73_08645"/>
<keyword evidence="3 6" id="KW-0812">Transmembrane</keyword>
<feature type="domain" description="Phage shock protein PspC N-terminal" evidence="7">
    <location>
        <begin position="6"/>
        <end position="63"/>
    </location>
</feature>
<dbReference type="Proteomes" id="UP001069145">
    <property type="component" value="Unassembled WGS sequence"/>
</dbReference>
<dbReference type="Pfam" id="PF04024">
    <property type="entry name" value="PspC"/>
    <property type="match status" value="1"/>
</dbReference>
<keyword evidence="2" id="KW-1003">Cell membrane</keyword>
<dbReference type="EMBL" id="CP065662">
    <property type="protein sequence ID" value="QPS01750.1"/>
    <property type="molecule type" value="Genomic_DNA"/>
</dbReference>
<keyword evidence="4 6" id="KW-1133">Transmembrane helix</keyword>
<reference evidence="8" key="2">
    <citation type="submission" date="2022-09" db="EMBL/GenBank/DDBJ databases">
        <title>Aerococcus urinae taxonomy study.</title>
        <authorList>
            <person name="Christensen J."/>
            <person name="Senneby E."/>
        </authorList>
    </citation>
    <scope>NUCLEOTIDE SEQUENCE</scope>
    <source>
        <strain evidence="8">NLD-066-U95</strain>
    </source>
</reference>
<organism evidence="9 10">
    <name type="scientific">Aerococcus urinae</name>
    <dbReference type="NCBI Taxonomy" id="1376"/>
    <lineage>
        <taxon>Bacteria</taxon>
        <taxon>Bacillati</taxon>
        <taxon>Bacillota</taxon>
        <taxon>Bacilli</taxon>
        <taxon>Lactobacillales</taxon>
        <taxon>Aerococcaceae</taxon>
        <taxon>Aerococcus</taxon>
    </lineage>
</organism>
<gene>
    <name evidence="9" type="ORF">I6G68_01365</name>
    <name evidence="8" type="ORF">ODY43_06030</name>
</gene>
<evidence type="ECO:0000256" key="5">
    <source>
        <dbReference type="ARBA" id="ARBA00023136"/>
    </source>
</evidence>
<name>A0A0X8FFU1_9LACT</name>
<dbReference type="RefSeq" id="WP_060778971.1">
    <property type="nucleotide sequence ID" value="NZ_CAJHLF010000006.1"/>
</dbReference>
<evidence type="ECO:0000313" key="10">
    <source>
        <dbReference type="Proteomes" id="UP000594771"/>
    </source>
</evidence>
<keyword evidence="5 6" id="KW-0472">Membrane</keyword>
<dbReference type="PANTHER" id="PTHR33885:SF3">
    <property type="entry name" value="PHAGE SHOCK PROTEIN C"/>
    <property type="match status" value="1"/>
</dbReference>
<keyword evidence="11" id="KW-1185">Reference proteome</keyword>
<dbReference type="GeneID" id="35768495"/>
<evidence type="ECO:0000259" key="7">
    <source>
        <dbReference type="Pfam" id="PF04024"/>
    </source>
</evidence>
<feature type="transmembrane region" description="Helical" evidence="6">
    <location>
        <begin position="33"/>
        <end position="60"/>
    </location>
</feature>
<dbReference type="AlphaFoldDB" id="A0A0X8FFU1"/>
<evidence type="ECO:0000256" key="2">
    <source>
        <dbReference type="ARBA" id="ARBA00022475"/>
    </source>
</evidence>
<dbReference type="Proteomes" id="UP000594771">
    <property type="component" value="Chromosome"/>
</dbReference>